<feature type="non-terminal residue" evidence="1">
    <location>
        <position position="205"/>
    </location>
</feature>
<gene>
    <name evidence="1" type="ORF">S01H1_68127</name>
</gene>
<organism evidence="1">
    <name type="scientific">marine sediment metagenome</name>
    <dbReference type="NCBI Taxonomy" id="412755"/>
    <lineage>
        <taxon>unclassified sequences</taxon>
        <taxon>metagenomes</taxon>
        <taxon>ecological metagenomes</taxon>
    </lineage>
</organism>
<sequence>MLIARFGDTWAGAYVLPVLKASDDWMMSRPEVVARVSGASGEFDYYGDDNFPVAPFTVTKTFTLEGSSYANVETLLNTMRAALIAADRSKLWGLWRDGATHVWTWGKCLSAKNVETVSEGTSVLMKVAVKFRCSTAFWFSETLQTRVISINAAGSGATSFTVAGNFPSLLDVTITPTAGNTVRIGADLVTGSATEWEFTGTVISG</sequence>
<dbReference type="AlphaFoldDB" id="X0WG01"/>
<protein>
    <submittedName>
        <fullName evidence="1">Uncharacterized protein</fullName>
    </submittedName>
</protein>
<reference evidence="1" key="1">
    <citation type="journal article" date="2014" name="Front. Microbiol.">
        <title>High frequency of phylogenetically diverse reductive dehalogenase-homologous genes in deep subseafloor sedimentary metagenomes.</title>
        <authorList>
            <person name="Kawai M."/>
            <person name="Futagami T."/>
            <person name="Toyoda A."/>
            <person name="Takaki Y."/>
            <person name="Nishi S."/>
            <person name="Hori S."/>
            <person name="Arai W."/>
            <person name="Tsubouchi T."/>
            <person name="Morono Y."/>
            <person name="Uchiyama I."/>
            <person name="Ito T."/>
            <person name="Fujiyama A."/>
            <person name="Inagaki F."/>
            <person name="Takami H."/>
        </authorList>
    </citation>
    <scope>NUCLEOTIDE SEQUENCE</scope>
    <source>
        <strain evidence="1">Expedition CK06-06</strain>
    </source>
</reference>
<evidence type="ECO:0000313" key="1">
    <source>
        <dbReference type="EMBL" id="GAG29889.1"/>
    </source>
</evidence>
<name>X0WG01_9ZZZZ</name>
<comment type="caution">
    <text evidence="1">The sequence shown here is derived from an EMBL/GenBank/DDBJ whole genome shotgun (WGS) entry which is preliminary data.</text>
</comment>
<accession>X0WG01</accession>
<dbReference type="EMBL" id="BARS01045168">
    <property type="protein sequence ID" value="GAG29889.1"/>
    <property type="molecule type" value="Genomic_DNA"/>
</dbReference>
<proteinExistence type="predicted"/>